<dbReference type="Gene3D" id="3.40.309.10">
    <property type="entry name" value="Aldehyde Dehydrogenase, Chain A, domain 2"/>
    <property type="match status" value="1"/>
</dbReference>
<dbReference type="PROSITE" id="PS00687">
    <property type="entry name" value="ALDEHYDE_DEHYDR_GLU"/>
    <property type="match status" value="1"/>
</dbReference>
<dbReference type="PANTHER" id="PTHR42804">
    <property type="entry name" value="ALDEHYDE DEHYDROGENASE"/>
    <property type="match status" value="1"/>
</dbReference>
<dbReference type="Pfam" id="PF00171">
    <property type="entry name" value="Aldedh"/>
    <property type="match status" value="1"/>
</dbReference>
<evidence type="ECO:0000313" key="8">
    <source>
        <dbReference type="EMBL" id="QKM61585.1"/>
    </source>
</evidence>
<gene>
    <name evidence="8" type="ORF">DN92_08805</name>
</gene>
<dbReference type="SUPFAM" id="SSF53720">
    <property type="entry name" value="ALDH-like"/>
    <property type="match status" value="1"/>
</dbReference>
<feature type="domain" description="Aldehyde dehydrogenase" evidence="7">
    <location>
        <begin position="13"/>
        <end position="469"/>
    </location>
</feature>
<dbReference type="Gene3D" id="3.40.605.10">
    <property type="entry name" value="Aldehyde Dehydrogenase, Chain A, domain 1"/>
    <property type="match status" value="1"/>
</dbReference>
<dbReference type="InterPro" id="IPR016161">
    <property type="entry name" value="Ald_DH/histidinol_DH"/>
</dbReference>
<evidence type="ECO:0000256" key="5">
    <source>
        <dbReference type="PROSITE-ProRule" id="PRU10007"/>
    </source>
</evidence>
<feature type="active site" evidence="5">
    <location>
        <position position="245"/>
    </location>
</feature>
<dbReference type="EMBL" id="CP028940">
    <property type="protein sequence ID" value="QKM61585.1"/>
    <property type="molecule type" value="Genomic_DNA"/>
</dbReference>
<evidence type="ECO:0000256" key="2">
    <source>
        <dbReference type="ARBA" id="ARBA00023002"/>
    </source>
</evidence>
<dbReference type="InterPro" id="IPR016160">
    <property type="entry name" value="Ald_DH_CS_CYS"/>
</dbReference>
<evidence type="ECO:0000256" key="3">
    <source>
        <dbReference type="ARBA" id="ARBA00024226"/>
    </source>
</evidence>
<dbReference type="InterPro" id="IPR016162">
    <property type="entry name" value="Ald_DH_N"/>
</dbReference>
<keyword evidence="2 6" id="KW-0560">Oxidoreductase</keyword>
<organism evidence="8 9">
    <name type="scientific">Polynucleobacter arcticus</name>
    <dbReference type="NCBI Taxonomy" id="1743165"/>
    <lineage>
        <taxon>Bacteria</taxon>
        <taxon>Pseudomonadati</taxon>
        <taxon>Pseudomonadota</taxon>
        <taxon>Betaproteobacteria</taxon>
        <taxon>Burkholderiales</taxon>
        <taxon>Burkholderiaceae</taxon>
        <taxon>Polynucleobacter</taxon>
    </lineage>
</organism>
<dbReference type="EC" id="1.2.1.3" evidence="3"/>
<dbReference type="CDD" id="cd07138">
    <property type="entry name" value="ALDH_CddD_SSP0762"/>
    <property type="match status" value="1"/>
</dbReference>
<accession>A0A6M9PS10</accession>
<dbReference type="RefSeq" id="WP_173961313.1">
    <property type="nucleotide sequence ID" value="NZ_CBCSCC010000001.1"/>
</dbReference>
<proteinExistence type="inferred from homology"/>
<evidence type="ECO:0000313" key="9">
    <source>
        <dbReference type="Proteomes" id="UP000501090"/>
    </source>
</evidence>
<comment type="catalytic activity">
    <reaction evidence="4">
        <text>an aldehyde + NAD(+) + H2O = a carboxylate + NADH + 2 H(+)</text>
        <dbReference type="Rhea" id="RHEA:16185"/>
        <dbReference type="ChEBI" id="CHEBI:15377"/>
        <dbReference type="ChEBI" id="CHEBI:15378"/>
        <dbReference type="ChEBI" id="CHEBI:17478"/>
        <dbReference type="ChEBI" id="CHEBI:29067"/>
        <dbReference type="ChEBI" id="CHEBI:57540"/>
        <dbReference type="ChEBI" id="CHEBI:57945"/>
        <dbReference type="EC" id="1.2.1.3"/>
    </reaction>
</comment>
<comment type="similarity">
    <text evidence="1 6">Belongs to the aldehyde dehydrogenase family.</text>
</comment>
<dbReference type="FunFam" id="3.40.605.10:FF:000026">
    <property type="entry name" value="Aldehyde dehydrogenase, putative"/>
    <property type="match status" value="1"/>
</dbReference>
<evidence type="ECO:0000259" key="7">
    <source>
        <dbReference type="Pfam" id="PF00171"/>
    </source>
</evidence>
<dbReference type="KEGG" id="pard:DN92_08805"/>
<evidence type="ECO:0000256" key="6">
    <source>
        <dbReference type="RuleBase" id="RU003345"/>
    </source>
</evidence>
<evidence type="ECO:0000256" key="4">
    <source>
        <dbReference type="ARBA" id="ARBA00049194"/>
    </source>
</evidence>
<dbReference type="PROSITE" id="PS00070">
    <property type="entry name" value="ALDEHYDE_DEHYDR_CYS"/>
    <property type="match status" value="1"/>
</dbReference>
<dbReference type="InterPro" id="IPR029510">
    <property type="entry name" value="Ald_DH_CS_GLU"/>
</dbReference>
<dbReference type="InterPro" id="IPR016163">
    <property type="entry name" value="Ald_DH_C"/>
</dbReference>
<dbReference type="GO" id="GO:0004029">
    <property type="term" value="F:aldehyde dehydrogenase (NAD+) activity"/>
    <property type="evidence" value="ECO:0007669"/>
    <property type="project" value="UniProtKB-EC"/>
</dbReference>
<dbReference type="AlphaFoldDB" id="A0A6M9PS10"/>
<protein>
    <recommendedName>
        <fullName evidence="3">aldehyde dehydrogenase (NAD(+))</fullName>
        <ecNumber evidence="3">1.2.1.3</ecNumber>
    </recommendedName>
</protein>
<name>A0A6M9PS10_9BURK</name>
<dbReference type="PANTHER" id="PTHR42804:SF1">
    <property type="entry name" value="ALDEHYDE DEHYDROGENASE-RELATED"/>
    <property type="match status" value="1"/>
</dbReference>
<evidence type="ECO:0000256" key="1">
    <source>
        <dbReference type="ARBA" id="ARBA00009986"/>
    </source>
</evidence>
<keyword evidence="9" id="KW-1185">Reference proteome</keyword>
<dbReference type="InterPro" id="IPR015590">
    <property type="entry name" value="Aldehyde_DH_dom"/>
</dbReference>
<sequence>MQQHTQFFVDGQWQKSTGSEIIDVINPYSEQIIARVTSCSEEDISRAVQAAYQAYITWSQSSIETRVLLLRKIAKALKEQQEELANTIASELGMPLKATQKEQVDAPIATFELTAQELEKFTWEERIGNSIITREPTGVVVAITPWNYPLQQIAAKVAPAIASGCTVILKPSEVTPLNAILLAKVFEIVNAPAGLFNLVFGRGPLVGEYLITAPKVDLISFTGSTRAGKSIMAQAAGQIKRVKLELGGKSASIILPGADLIKATKSSVNSCFLNSGQTCSALTRLLVHENDYEAICELAVNQAKSFILGDPMVESTRLGPLVSKVQQERVRSYIKQGIEQGASLLAGGATMPKGINQGFFVSPTILGDVNPEHTIAQEEIFGPVLAIIKYKDVDHAIEIANSTLYGLAGAVWGANLDEALNVAKKVRAGQVDINGGIVNMLAPFGGFKQSGFGRELGKFGIEEFLELKSYQMPT</sequence>
<reference evidence="8 9" key="1">
    <citation type="submission" date="2018-04" db="EMBL/GenBank/DDBJ databases">
        <title>Polynucleobacter sp. UK-Long2-W17 genome.</title>
        <authorList>
            <person name="Hahn M.W."/>
        </authorList>
    </citation>
    <scope>NUCLEOTIDE SEQUENCE [LARGE SCALE GENOMIC DNA]</scope>
    <source>
        <strain evidence="8 9">UK-Long2-W17</strain>
    </source>
</reference>
<dbReference type="FunFam" id="3.40.605.10:FF:000007">
    <property type="entry name" value="NAD/NADP-dependent betaine aldehyde dehydrogenase"/>
    <property type="match status" value="1"/>
</dbReference>
<dbReference type="Proteomes" id="UP000501090">
    <property type="component" value="Chromosome"/>
</dbReference>
<dbReference type="FunFam" id="3.40.309.10:FF:000012">
    <property type="entry name" value="Betaine aldehyde dehydrogenase"/>
    <property type="match status" value="1"/>
</dbReference>